<evidence type="ECO:0000313" key="12">
    <source>
        <dbReference type="Proteomes" id="UP000640725"/>
    </source>
</evidence>
<reference evidence="11 12" key="1">
    <citation type="submission" date="2020-10" db="EMBL/GenBank/DDBJ databases">
        <authorList>
            <person name="Castelo-Branco R."/>
            <person name="Eusebio N."/>
            <person name="Adriana R."/>
            <person name="Vieira A."/>
            <person name="Brugerolle De Fraissinette N."/>
            <person name="Rezende De Castro R."/>
            <person name="Schneider M.P."/>
            <person name="Vasconcelos V."/>
            <person name="Leao P.N."/>
        </authorList>
    </citation>
    <scope>NUCLEOTIDE SEQUENCE [LARGE SCALE GENOMIC DNA]</scope>
    <source>
        <strain evidence="11 12">LEGE 06226</strain>
    </source>
</reference>
<comment type="catalytic activity">
    <reaction evidence="8">
        <text>(2R)-3-phosphoglycerate + UDP-alpha-D-glucose = (2R)-2-O-(alpha-D-glucopyranosyl)-3-phospho-glycerate + UDP + H(+)</text>
        <dbReference type="Rhea" id="RHEA:31319"/>
        <dbReference type="ChEBI" id="CHEBI:15378"/>
        <dbReference type="ChEBI" id="CHEBI:58223"/>
        <dbReference type="ChEBI" id="CHEBI:58272"/>
        <dbReference type="ChEBI" id="CHEBI:58885"/>
        <dbReference type="ChEBI" id="CHEBI:62600"/>
        <dbReference type="EC" id="2.4.1.266"/>
    </reaction>
    <physiologicalReaction direction="left-to-right" evidence="8">
        <dbReference type="Rhea" id="RHEA:31320"/>
    </physiologicalReaction>
</comment>
<comment type="catalytic activity">
    <reaction evidence="9">
        <text>an NDP-alpha-D-glucose + (2R)-3-phosphoglycerate = (2R)-2-O-(alpha-D-glucopyranosyl)-3-phospho-glycerate + a ribonucleoside 5'-diphosphate + H(+)</text>
        <dbReference type="Rhea" id="RHEA:47244"/>
        <dbReference type="ChEBI" id="CHEBI:15378"/>
        <dbReference type="ChEBI" id="CHEBI:57930"/>
        <dbReference type="ChEBI" id="CHEBI:58272"/>
        <dbReference type="ChEBI" id="CHEBI:62600"/>
        <dbReference type="ChEBI" id="CHEBI:76533"/>
        <dbReference type="EC" id="2.4.1.266"/>
    </reaction>
    <physiologicalReaction direction="left-to-right" evidence="9">
        <dbReference type="Rhea" id="RHEA:47245"/>
    </physiologicalReaction>
</comment>
<dbReference type="InterPro" id="IPR029044">
    <property type="entry name" value="Nucleotide-diphossugar_trans"/>
</dbReference>
<dbReference type="InterPro" id="IPR050256">
    <property type="entry name" value="Glycosyltransferase_2"/>
</dbReference>
<evidence type="ECO:0000256" key="6">
    <source>
        <dbReference type="ARBA" id="ARBA00039022"/>
    </source>
</evidence>
<accession>A0ABR9UBY1</accession>
<organism evidence="11 12">
    <name type="scientific">Planktothrix mougeotii LEGE 06226</name>
    <dbReference type="NCBI Taxonomy" id="1828728"/>
    <lineage>
        <taxon>Bacteria</taxon>
        <taxon>Bacillati</taxon>
        <taxon>Cyanobacteriota</taxon>
        <taxon>Cyanophyceae</taxon>
        <taxon>Oscillatoriophycideae</taxon>
        <taxon>Oscillatoriales</taxon>
        <taxon>Microcoleaceae</taxon>
        <taxon>Planktothrix</taxon>
    </lineage>
</organism>
<evidence type="ECO:0000256" key="9">
    <source>
        <dbReference type="ARBA" id="ARBA00048997"/>
    </source>
</evidence>
<evidence type="ECO:0000313" key="11">
    <source>
        <dbReference type="EMBL" id="MBE9143965.1"/>
    </source>
</evidence>
<dbReference type="EMBL" id="JADEWU010000023">
    <property type="protein sequence ID" value="MBE9143965.1"/>
    <property type="molecule type" value="Genomic_DNA"/>
</dbReference>
<proteinExistence type="inferred from homology"/>
<sequence length="326" mass="38368">MVKCSLVIRCYNEEQHIGRLLSGIGAQTLQDYEIIVVDSGSTDATVAIACRYPIKLLSIQPQEFSFGRALNLGCQAATGDIIVIASAHVYPVYRDWLEQLLVPFRDPKIGLTYGKQRGNQQTKYSEHQVFAKWFPDQSHWYQDHPFCNNANAAIRRSLWQQLPYNETLTGLEDLDWAKRVLGLGYQLAYVAEAEIVHVHEETFNKIYNRYRREAIALKRIFPQEHFHFIDFLRLFTGNLLSDYYHAWHDQQFWDNINEIFSFRFMQFWGTYQGFRQQGRLSNQLKQRFYYPNELIRSQLGETDNNETHRVIDYSSLPKETEVAQHH</sequence>
<dbReference type="InterPro" id="IPR001173">
    <property type="entry name" value="Glyco_trans_2-like"/>
</dbReference>
<keyword evidence="3" id="KW-0328">Glycosyltransferase</keyword>
<evidence type="ECO:0000256" key="2">
    <source>
        <dbReference type="ARBA" id="ARBA00006739"/>
    </source>
</evidence>
<evidence type="ECO:0000256" key="7">
    <source>
        <dbReference type="ARBA" id="ARBA00040894"/>
    </source>
</evidence>
<keyword evidence="12" id="KW-1185">Reference proteome</keyword>
<dbReference type="Pfam" id="PF00535">
    <property type="entry name" value="Glycos_transf_2"/>
    <property type="match status" value="1"/>
</dbReference>
<feature type="domain" description="Glycosyltransferase 2-like" evidence="10">
    <location>
        <begin position="5"/>
        <end position="158"/>
    </location>
</feature>
<dbReference type="EC" id="2.4.1.266" evidence="6"/>
<dbReference type="Gene3D" id="3.90.550.10">
    <property type="entry name" value="Spore Coat Polysaccharide Biosynthesis Protein SpsA, Chain A"/>
    <property type="match status" value="1"/>
</dbReference>
<keyword evidence="5" id="KW-0460">Magnesium</keyword>
<evidence type="ECO:0000256" key="8">
    <source>
        <dbReference type="ARBA" id="ARBA00048689"/>
    </source>
</evidence>
<dbReference type="Proteomes" id="UP000640725">
    <property type="component" value="Unassembled WGS sequence"/>
</dbReference>
<comment type="cofactor">
    <cofactor evidence="1">
        <name>Mg(2+)</name>
        <dbReference type="ChEBI" id="CHEBI:18420"/>
    </cofactor>
</comment>
<evidence type="ECO:0000256" key="4">
    <source>
        <dbReference type="ARBA" id="ARBA00022679"/>
    </source>
</evidence>
<dbReference type="PANTHER" id="PTHR48090">
    <property type="entry name" value="UNDECAPRENYL-PHOSPHATE 4-DEOXY-4-FORMAMIDO-L-ARABINOSE TRANSFERASE-RELATED"/>
    <property type="match status" value="1"/>
</dbReference>
<evidence type="ECO:0000259" key="10">
    <source>
        <dbReference type="Pfam" id="PF00535"/>
    </source>
</evidence>
<gene>
    <name evidence="11" type="ORF">IQ236_12125</name>
</gene>
<evidence type="ECO:0000256" key="1">
    <source>
        <dbReference type="ARBA" id="ARBA00001946"/>
    </source>
</evidence>
<name>A0ABR9UBY1_9CYAN</name>
<dbReference type="PANTHER" id="PTHR48090:SF10">
    <property type="entry name" value="GLUCOSYL-3-PHOSPHOGLYCERATE SYNTHASE"/>
    <property type="match status" value="1"/>
</dbReference>
<evidence type="ECO:0000256" key="3">
    <source>
        <dbReference type="ARBA" id="ARBA00022676"/>
    </source>
</evidence>
<comment type="similarity">
    <text evidence="2">Belongs to the glycosyltransferase 2 family.</text>
</comment>
<comment type="caution">
    <text evidence="11">The sequence shown here is derived from an EMBL/GenBank/DDBJ whole genome shotgun (WGS) entry which is preliminary data.</text>
</comment>
<evidence type="ECO:0000256" key="5">
    <source>
        <dbReference type="ARBA" id="ARBA00022842"/>
    </source>
</evidence>
<dbReference type="SUPFAM" id="SSF53448">
    <property type="entry name" value="Nucleotide-diphospho-sugar transferases"/>
    <property type="match status" value="1"/>
</dbReference>
<keyword evidence="4" id="KW-0808">Transferase</keyword>
<dbReference type="RefSeq" id="WP_193869492.1">
    <property type="nucleotide sequence ID" value="NZ_JADEWU010000023.1"/>
</dbReference>
<protein>
    <recommendedName>
        <fullName evidence="7">Glucosyl-3-phosphoglycerate synthase</fullName>
        <ecNumber evidence="6">2.4.1.266</ecNumber>
    </recommendedName>
</protein>